<protein>
    <recommendedName>
        <fullName evidence="3">Tat (Twin-arginine translocation) pathway signal sequence</fullName>
    </recommendedName>
</protein>
<evidence type="ECO:0000313" key="2">
    <source>
        <dbReference type="Proteomes" id="UP000199397"/>
    </source>
</evidence>
<sequence length="430" mass="46956">MTVSAKRRAFLKGLGAAGLGAAGLGGLTLPFARTVMADATPVRRAIFVFIPDGMEYQHWHAQGTGTNFTLPRMTQPLERVREHCVFLSGVNMFGPGSTHEGGIAKLLTGAAGRVFQDKKVSLDYYLGEWFRNQSVRPHLNLGIVPIYRDKPITYDLNGVPVMPEMNPLAAFTSLFGEEANNNFVEQRRLSALDASLQELNALRAQLGTAEKIKLDMHLESLREMERKLASTTAGSCPAWNFNPTGFQVTRTEIWRNPEYLDTNQLGVISDLHMDVAVHALACNLTRVATLVWNNSVNDVVIKDAGSYKTCHQASHEGGEDFIKIKAWYTEKLAQLIERLRSVPEGNGTLLDNTVIFLGSDLANGSWHNHDNMPFILAGGAAGGLVGGRSLQYNNAAHNKILVSIAQFMGVNINQFGTEDSTPGPLPGLLA</sequence>
<dbReference type="STRING" id="525918.SAMN05660964_01600"/>
<organism evidence="1 2">
    <name type="scientific">Thiothrix caldifontis</name>
    <dbReference type="NCBI Taxonomy" id="525918"/>
    <lineage>
        <taxon>Bacteria</taxon>
        <taxon>Pseudomonadati</taxon>
        <taxon>Pseudomonadota</taxon>
        <taxon>Gammaproteobacteria</taxon>
        <taxon>Thiotrichales</taxon>
        <taxon>Thiotrichaceae</taxon>
        <taxon>Thiothrix</taxon>
    </lineage>
</organism>
<keyword evidence="2" id="KW-1185">Reference proteome</keyword>
<dbReference type="InterPro" id="IPR011447">
    <property type="entry name" value="DUF1552"/>
</dbReference>
<name>A0A1H4B547_9GAMM</name>
<evidence type="ECO:0000313" key="1">
    <source>
        <dbReference type="EMBL" id="SEA43293.1"/>
    </source>
</evidence>
<dbReference type="EMBL" id="FNQP01000007">
    <property type="protein sequence ID" value="SEA43293.1"/>
    <property type="molecule type" value="Genomic_DNA"/>
</dbReference>
<accession>A0A1H4B547</accession>
<dbReference type="Proteomes" id="UP000199397">
    <property type="component" value="Unassembled WGS sequence"/>
</dbReference>
<dbReference type="PROSITE" id="PS51318">
    <property type="entry name" value="TAT"/>
    <property type="match status" value="1"/>
</dbReference>
<dbReference type="Pfam" id="PF07586">
    <property type="entry name" value="HXXSHH"/>
    <property type="match status" value="1"/>
</dbReference>
<evidence type="ECO:0008006" key="3">
    <source>
        <dbReference type="Google" id="ProtNLM"/>
    </source>
</evidence>
<gene>
    <name evidence="1" type="ORF">SAMN05660964_01600</name>
</gene>
<proteinExistence type="predicted"/>
<dbReference type="RefSeq" id="WP_093067156.1">
    <property type="nucleotide sequence ID" value="NZ_FNQP01000007.1"/>
</dbReference>
<dbReference type="AlphaFoldDB" id="A0A1H4B547"/>
<dbReference type="OrthoDB" id="9146593at2"/>
<dbReference type="InterPro" id="IPR006311">
    <property type="entry name" value="TAT_signal"/>
</dbReference>
<reference evidence="1 2" key="1">
    <citation type="submission" date="2016-10" db="EMBL/GenBank/DDBJ databases">
        <authorList>
            <person name="de Groot N.N."/>
        </authorList>
    </citation>
    <scope>NUCLEOTIDE SEQUENCE [LARGE SCALE GENOMIC DNA]</scope>
    <source>
        <strain evidence="1 2">DSM 21228</strain>
    </source>
</reference>